<evidence type="ECO:0000256" key="2">
    <source>
        <dbReference type="SAM" id="SignalP"/>
    </source>
</evidence>
<accession>A0A4Q0MK50</accession>
<sequence length="87" mass="9101">MKNVLFAAAAAAVIATPALADTVVVRPGSSERTVVEPSTTGTVVEERGAVVEERSPYAPRYELNTQARERTPGVGDGTSSSRNANQN</sequence>
<feature type="region of interest" description="Disordered" evidence="1">
    <location>
        <begin position="54"/>
        <end position="87"/>
    </location>
</feature>
<feature type="signal peptide" evidence="2">
    <location>
        <begin position="1"/>
        <end position="20"/>
    </location>
</feature>
<evidence type="ECO:0000313" key="3">
    <source>
        <dbReference type="EMBL" id="RXF73970.1"/>
    </source>
</evidence>
<protein>
    <recommendedName>
        <fullName evidence="5">DUF4148 domain-containing protein</fullName>
    </recommendedName>
</protein>
<organism evidence="3 4">
    <name type="scientific">Hansschlegelia zhihuaiae</name>
    <dbReference type="NCBI Taxonomy" id="405005"/>
    <lineage>
        <taxon>Bacteria</taxon>
        <taxon>Pseudomonadati</taxon>
        <taxon>Pseudomonadota</taxon>
        <taxon>Alphaproteobacteria</taxon>
        <taxon>Hyphomicrobiales</taxon>
        <taxon>Methylopilaceae</taxon>
        <taxon>Hansschlegelia</taxon>
    </lineage>
</organism>
<reference evidence="3 4" key="1">
    <citation type="submission" date="2018-12" db="EMBL/GenBank/DDBJ databases">
        <title>bacterium Hansschlegelia zhihuaiae S113.</title>
        <authorList>
            <person name="He J."/>
        </authorList>
    </citation>
    <scope>NUCLEOTIDE SEQUENCE [LARGE SCALE GENOMIC DNA]</scope>
    <source>
        <strain evidence="3 4">S 113</strain>
    </source>
</reference>
<name>A0A4Q0MK50_9HYPH</name>
<feature type="chain" id="PRO_5020678225" description="DUF4148 domain-containing protein" evidence="2">
    <location>
        <begin position="21"/>
        <end position="87"/>
    </location>
</feature>
<evidence type="ECO:0000313" key="4">
    <source>
        <dbReference type="Proteomes" id="UP000289708"/>
    </source>
</evidence>
<proteinExistence type="predicted"/>
<dbReference type="EMBL" id="RYFI01000006">
    <property type="protein sequence ID" value="RXF73970.1"/>
    <property type="molecule type" value="Genomic_DNA"/>
</dbReference>
<evidence type="ECO:0000256" key="1">
    <source>
        <dbReference type="SAM" id="MobiDB-lite"/>
    </source>
</evidence>
<dbReference type="AlphaFoldDB" id="A0A4Q0MK50"/>
<dbReference type="RefSeq" id="WP_128777042.1">
    <property type="nucleotide sequence ID" value="NZ_RYFI01000006.1"/>
</dbReference>
<dbReference type="Proteomes" id="UP000289708">
    <property type="component" value="Unassembled WGS sequence"/>
</dbReference>
<gene>
    <name evidence="3" type="ORF">EK403_08365</name>
</gene>
<feature type="compositionally biased region" description="Polar residues" evidence="1">
    <location>
        <begin position="77"/>
        <end position="87"/>
    </location>
</feature>
<evidence type="ECO:0008006" key="5">
    <source>
        <dbReference type="Google" id="ProtNLM"/>
    </source>
</evidence>
<keyword evidence="2" id="KW-0732">Signal</keyword>
<keyword evidence="4" id="KW-1185">Reference proteome</keyword>
<comment type="caution">
    <text evidence="3">The sequence shown here is derived from an EMBL/GenBank/DDBJ whole genome shotgun (WGS) entry which is preliminary data.</text>
</comment>